<dbReference type="KEGG" id="aup:AsAng_0039690"/>
<evidence type="ECO:0000259" key="2">
    <source>
        <dbReference type="Pfam" id="PF02470"/>
    </source>
</evidence>
<dbReference type="Pfam" id="PF02470">
    <property type="entry name" value="MlaD"/>
    <property type="match status" value="1"/>
</dbReference>
<proteinExistence type="predicted"/>
<dbReference type="RefSeq" id="WP_264788527.1">
    <property type="nucleotide sequence ID" value="NZ_AP026867.1"/>
</dbReference>
<name>A0A916DTH4_9BACT</name>
<keyword evidence="1" id="KW-0812">Transmembrane</keyword>
<evidence type="ECO:0000313" key="3">
    <source>
        <dbReference type="EMBL" id="BDS13239.1"/>
    </source>
</evidence>
<dbReference type="InterPro" id="IPR003399">
    <property type="entry name" value="Mce/MlaD"/>
</dbReference>
<dbReference type="Proteomes" id="UP001060919">
    <property type="component" value="Chromosome"/>
</dbReference>
<accession>A0A916DTH4</accession>
<feature type="transmembrane region" description="Helical" evidence="1">
    <location>
        <begin position="9"/>
        <end position="27"/>
    </location>
</feature>
<protein>
    <submittedName>
        <fullName evidence="3">MlaD family protein</fullName>
    </submittedName>
</protein>
<organism evidence="3 4">
    <name type="scientific">Aureispira anguillae</name>
    <dbReference type="NCBI Taxonomy" id="2864201"/>
    <lineage>
        <taxon>Bacteria</taxon>
        <taxon>Pseudomonadati</taxon>
        <taxon>Bacteroidota</taxon>
        <taxon>Saprospiria</taxon>
        <taxon>Saprospirales</taxon>
        <taxon>Saprospiraceae</taxon>
        <taxon>Aureispira</taxon>
    </lineage>
</organism>
<feature type="domain" description="Mce/MlaD" evidence="2">
    <location>
        <begin position="39"/>
        <end position="109"/>
    </location>
</feature>
<keyword evidence="1" id="KW-0472">Membrane</keyword>
<dbReference type="PANTHER" id="PTHR33371:SF4">
    <property type="entry name" value="INTERMEMBRANE PHOSPHOLIPID TRANSPORT SYSTEM BINDING PROTEIN MLAD"/>
    <property type="match status" value="1"/>
</dbReference>
<dbReference type="EMBL" id="AP026867">
    <property type="protein sequence ID" value="BDS13239.1"/>
    <property type="molecule type" value="Genomic_DNA"/>
</dbReference>
<dbReference type="PANTHER" id="PTHR33371">
    <property type="entry name" value="INTERMEMBRANE PHOSPHOLIPID TRANSPORT SYSTEM BINDING PROTEIN MLAD-RELATED"/>
    <property type="match status" value="1"/>
</dbReference>
<keyword evidence="1" id="KW-1133">Transmembrane helix</keyword>
<evidence type="ECO:0000256" key="1">
    <source>
        <dbReference type="SAM" id="Phobius"/>
    </source>
</evidence>
<dbReference type="AlphaFoldDB" id="A0A916DTH4"/>
<keyword evidence="4" id="KW-1185">Reference proteome</keyword>
<sequence>MNISKEAKVGFIGLVVLFSTLFLFNYLNRKNVFSTNLIIIAEFDDIEFLKKGNLVLIKGREYGRVAAIYKKEGRLLVDMDIDPSTQIPPNAKAVISEASLLGGRTVSIVYEGACTNNCLQSGAIIPGEISNMATQVAAVAEPILKSFGKIADTLMGPNGMEAMLAKAYASAAGLAKTTKGFEGKMRGMNRTLPSTIKNFKELTASLLKDGTMETMANSSESNEMALALDSLVNNLSSLSQDDIDAMTKILYTLNEQAKTFPEKVNQGKAMLKKADKGLDKLSQKIAPYQEGASGTIPKLLYDADYKDSLNHKIQNVAQKIRDIREHPEENVTLRKKK</sequence>
<evidence type="ECO:0000313" key="4">
    <source>
        <dbReference type="Proteomes" id="UP001060919"/>
    </source>
</evidence>
<gene>
    <name evidence="3" type="ORF">AsAng_0039690</name>
</gene>
<reference evidence="3" key="1">
    <citation type="submission" date="2022-09" db="EMBL/GenBank/DDBJ databases">
        <title>Aureispira anguillicida sp. nov., isolated from Leptocephalus of Japanese eel Anguilla japonica.</title>
        <authorList>
            <person name="Yuasa K."/>
            <person name="Mekata T."/>
            <person name="Ikunari K."/>
        </authorList>
    </citation>
    <scope>NUCLEOTIDE SEQUENCE</scope>
    <source>
        <strain evidence="3">EL160426</strain>
    </source>
</reference>
<dbReference type="InterPro" id="IPR052336">
    <property type="entry name" value="MlaD_Phospholipid_Transporter"/>
</dbReference>